<keyword evidence="8 10" id="KW-0472">Membrane</keyword>
<evidence type="ECO:0000256" key="3">
    <source>
        <dbReference type="ARBA" id="ARBA00010345"/>
    </source>
</evidence>
<comment type="subcellular location">
    <subcellularLocation>
        <location evidence="1 10">Endoplasmic reticulum membrane</location>
        <topology evidence="1 10">Single-pass membrane protein</topology>
    </subcellularLocation>
</comment>
<keyword evidence="9" id="KW-0325">Glycoprotein</keyword>
<dbReference type="EMBL" id="OU892285">
    <property type="protein sequence ID" value="CAG9773973.1"/>
    <property type="molecule type" value="Genomic_DNA"/>
</dbReference>
<evidence type="ECO:0000313" key="11">
    <source>
        <dbReference type="EMBL" id="CAG9773973.1"/>
    </source>
</evidence>
<evidence type="ECO:0000256" key="2">
    <source>
        <dbReference type="ARBA" id="ARBA00004687"/>
    </source>
</evidence>
<dbReference type="Proteomes" id="UP001152799">
    <property type="component" value="Chromosome 9"/>
</dbReference>
<keyword evidence="12" id="KW-1185">Reference proteome</keyword>
<dbReference type="GO" id="GO:0005789">
    <property type="term" value="C:endoplasmic reticulum membrane"/>
    <property type="evidence" value="ECO:0007669"/>
    <property type="project" value="UniProtKB-SubCell"/>
</dbReference>
<dbReference type="OrthoDB" id="5546453at2759"/>
<dbReference type="InterPro" id="IPR040039">
    <property type="entry name" value="PIGX"/>
</dbReference>
<feature type="transmembrane region" description="Helical" evidence="10">
    <location>
        <begin position="208"/>
        <end position="230"/>
    </location>
</feature>
<comment type="function">
    <text evidence="10">Stabilizing subunit of the glycosylphosphatidylinositol-mannosyltransferase I complex which catalyzes the transfer of the first mannose, via an alpha-1,4 bond from a dolichol-phosphate-mannose (Dol-P-Man) to the glucosaminyl acyl phosphatidylinositol (GlcN-(acyl)PI) intermediate to generate alpha-D-Man-(1-&gt;4)-alpha-D-GlcN-(1-&gt;6)-(1-radyl,2-acyl-sn-glycero-3-phospho)-2-acyl-inositol and participates in the sixth step of the glycosylphosphatidylinositol-anchor biosynthesis. Probably acts by stabilizing the mannosyltransferase PIGM.</text>
</comment>
<dbReference type="GO" id="GO:0006506">
    <property type="term" value="P:GPI anchor biosynthetic process"/>
    <property type="evidence" value="ECO:0007669"/>
    <property type="project" value="UniProtKB-KW"/>
</dbReference>
<evidence type="ECO:0000256" key="1">
    <source>
        <dbReference type="ARBA" id="ARBA00004389"/>
    </source>
</evidence>
<evidence type="ECO:0000256" key="7">
    <source>
        <dbReference type="ARBA" id="ARBA00022989"/>
    </source>
</evidence>
<sequence length="240" mass="26968">MYHLFAFCLNIFAFFLPLINCSEKDCINLDVTITQKIENLGFHRDLNWLVETQNLDPKTSACSVALKLNIGQGMFVNPDQVDDLRRLKKLDAIIDGIVDIEAPAHEATKHTVYIFLNGTQLLDKIALKLPIHLRYQRSLIGGHGKVILNKPWLLVRCPNSIICGKDRKVSAPISSKEAESFVVWKNISYKAQFDEMELLVPVGNLNDYAYVAIITCILGCAGCVYILSLTTAEDNEDNKK</sequence>
<dbReference type="Pfam" id="PF08320">
    <property type="entry name" value="PIG-X"/>
    <property type="match status" value="1"/>
</dbReference>
<proteinExistence type="inferred from homology"/>
<accession>A0A9N9N092</accession>
<name>A0A9N9N092_9CUCU</name>
<keyword evidence="10" id="KW-0732">Signal</keyword>
<keyword evidence="4 10" id="KW-0337">GPI-anchor biosynthesis</keyword>
<feature type="chain" id="PRO_5040539524" description="Phosphatidylinositol-glycan biosynthesis class X protein" evidence="10">
    <location>
        <begin position="22"/>
        <end position="240"/>
    </location>
</feature>
<dbReference type="PANTHER" id="PTHR28650">
    <property type="entry name" value="PHOSPHATIDYLINOSITOL-GLYCAN BIOSYNTHESIS CLASS X PROTEIN"/>
    <property type="match status" value="1"/>
</dbReference>
<protein>
    <recommendedName>
        <fullName evidence="10">Phosphatidylinositol-glycan biosynthesis class X protein</fullName>
    </recommendedName>
</protein>
<evidence type="ECO:0000256" key="10">
    <source>
        <dbReference type="RuleBase" id="RU366056"/>
    </source>
</evidence>
<feature type="signal peptide" evidence="10">
    <location>
        <begin position="1"/>
        <end position="21"/>
    </location>
</feature>
<organism evidence="11 12">
    <name type="scientific">Ceutorhynchus assimilis</name>
    <name type="common">cabbage seed weevil</name>
    <dbReference type="NCBI Taxonomy" id="467358"/>
    <lineage>
        <taxon>Eukaryota</taxon>
        <taxon>Metazoa</taxon>
        <taxon>Ecdysozoa</taxon>
        <taxon>Arthropoda</taxon>
        <taxon>Hexapoda</taxon>
        <taxon>Insecta</taxon>
        <taxon>Pterygota</taxon>
        <taxon>Neoptera</taxon>
        <taxon>Endopterygota</taxon>
        <taxon>Coleoptera</taxon>
        <taxon>Polyphaga</taxon>
        <taxon>Cucujiformia</taxon>
        <taxon>Curculionidae</taxon>
        <taxon>Ceutorhynchinae</taxon>
        <taxon>Ceutorhynchus</taxon>
    </lineage>
</organism>
<evidence type="ECO:0000256" key="4">
    <source>
        <dbReference type="ARBA" id="ARBA00022502"/>
    </source>
</evidence>
<dbReference type="AlphaFoldDB" id="A0A9N9N092"/>
<keyword evidence="6 10" id="KW-0256">Endoplasmic reticulum</keyword>
<evidence type="ECO:0000256" key="9">
    <source>
        <dbReference type="ARBA" id="ARBA00023180"/>
    </source>
</evidence>
<evidence type="ECO:0000256" key="5">
    <source>
        <dbReference type="ARBA" id="ARBA00022692"/>
    </source>
</evidence>
<keyword evidence="5 10" id="KW-0812">Transmembrane</keyword>
<dbReference type="SMART" id="SM00780">
    <property type="entry name" value="PIG-X"/>
    <property type="match status" value="1"/>
</dbReference>
<reference evidence="11" key="1">
    <citation type="submission" date="2022-01" db="EMBL/GenBank/DDBJ databases">
        <authorList>
            <person name="King R."/>
        </authorList>
    </citation>
    <scope>NUCLEOTIDE SEQUENCE</scope>
</reference>
<gene>
    <name evidence="11" type="ORF">CEUTPL_LOCUS14357</name>
</gene>
<dbReference type="InterPro" id="IPR013233">
    <property type="entry name" value="PIG-X/PBN1"/>
</dbReference>
<keyword evidence="7 10" id="KW-1133">Transmembrane helix</keyword>
<comment type="pathway">
    <text evidence="2 10">Glycolipid biosynthesis; glycosylphosphatidylinositol-anchor biosynthesis.</text>
</comment>
<evidence type="ECO:0000256" key="6">
    <source>
        <dbReference type="ARBA" id="ARBA00022824"/>
    </source>
</evidence>
<evidence type="ECO:0000256" key="8">
    <source>
        <dbReference type="ARBA" id="ARBA00023136"/>
    </source>
</evidence>
<dbReference type="PANTHER" id="PTHR28650:SF1">
    <property type="entry name" value="PHOSPHATIDYLINOSITOL-GLYCAN BIOSYNTHESIS CLASS X PROTEIN"/>
    <property type="match status" value="1"/>
</dbReference>
<evidence type="ECO:0000313" key="12">
    <source>
        <dbReference type="Proteomes" id="UP001152799"/>
    </source>
</evidence>
<comment type="similarity">
    <text evidence="3 10">Belongs to the PIGX family.</text>
</comment>